<feature type="region of interest" description="Disordered" evidence="1">
    <location>
        <begin position="1"/>
        <end position="35"/>
    </location>
</feature>
<organism evidence="4 5">
    <name type="scientific">Blastococcus aggregatus</name>
    <dbReference type="NCBI Taxonomy" id="38502"/>
    <lineage>
        <taxon>Bacteria</taxon>
        <taxon>Bacillati</taxon>
        <taxon>Actinomycetota</taxon>
        <taxon>Actinomycetes</taxon>
        <taxon>Geodermatophilales</taxon>
        <taxon>Geodermatophilaceae</taxon>
        <taxon>Blastococcus</taxon>
    </lineage>
</organism>
<reference evidence="5" key="1">
    <citation type="submission" date="2017-08" db="EMBL/GenBank/DDBJ databases">
        <authorList>
            <person name="Varghese N."/>
            <person name="Submissions S."/>
        </authorList>
    </citation>
    <scope>NUCLEOTIDE SEQUENCE [LARGE SCALE GENOMIC DNA]</scope>
    <source>
        <strain evidence="5">DSM 4725</strain>
    </source>
</reference>
<sequence length="239" mass="24002">MTAQVEGTTTLAGRAAAPVREAAPPPVPTLRSAAARRRTSRKSLVLSLLVVLLGGLIAFAAGRMLTAQTEVLAVARDVQVGSTIAADDLTIANVTSDPNLSPIPAAQQSEVVGMVAQVPLTRGELLTRAQVGTGTGLAVGEMLVALPLKEGQFPSRGVTPGQQVLIVPTPGAAGSTSGTDAMGGTSGRPTEATVAEVGPVNPATQVTVVDVRVREAEGPALAQLASTGSLALILLPTGR</sequence>
<feature type="transmembrane region" description="Helical" evidence="2">
    <location>
        <begin position="44"/>
        <end position="65"/>
    </location>
</feature>
<keyword evidence="5" id="KW-1185">Reference proteome</keyword>
<feature type="compositionally biased region" description="Polar residues" evidence="1">
    <location>
        <begin position="1"/>
        <end position="11"/>
    </location>
</feature>
<evidence type="ECO:0000256" key="1">
    <source>
        <dbReference type="SAM" id="MobiDB-lite"/>
    </source>
</evidence>
<dbReference type="CDD" id="cd11614">
    <property type="entry name" value="SAF_CpaB_FlgA_like"/>
    <property type="match status" value="1"/>
</dbReference>
<dbReference type="Pfam" id="PF08666">
    <property type="entry name" value="SAF"/>
    <property type="match status" value="1"/>
</dbReference>
<keyword evidence="2" id="KW-0472">Membrane</keyword>
<dbReference type="InterPro" id="IPR013974">
    <property type="entry name" value="SAF"/>
</dbReference>
<dbReference type="OrthoDB" id="3638307at2"/>
<proteinExistence type="predicted"/>
<dbReference type="RefSeq" id="WP_097196925.1">
    <property type="nucleotide sequence ID" value="NZ_OBQI01000007.1"/>
</dbReference>
<keyword evidence="2" id="KW-1133">Transmembrane helix</keyword>
<dbReference type="SMART" id="SM00858">
    <property type="entry name" value="SAF"/>
    <property type="match status" value="1"/>
</dbReference>
<accession>A0A285VFV3</accession>
<protein>
    <submittedName>
        <fullName evidence="4">SAF domain-containing protein</fullName>
    </submittedName>
</protein>
<evidence type="ECO:0000313" key="5">
    <source>
        <dbReference type="Proteomes" id="UP000219435"/>
    </source>
</evidence>
<dbReference type="AlphaFoldDB" id="A0A285VFV3"/>
<keyword evidence="2" id="KW-0812">Transmembrane</keyword>
<dbReference type="EMBL" id="OBQI01000007">
    <property type="protein sequence ID" value="SOC52837.1"/>
    <property type="molecule type" value="Genomic_DNA"/>
</dbReference>
<dbReference type="Proteomes" id="UP000219435">
    <property type="component" value="Unassembled WGS sequence"/>
</dbReference>
<name>A0A285VFV3_9ACTN</name>
<evidence type="ECO:0000256" key="2">
    <source>
        <dbReference type="SAM" id="Phobius"/>
    </source>
</evidence>
<evidence type="ECO:0000313" key="4">
    <source>
        <dbReference type="EMBL" id="SOC52837.1"/>
    </source>
</evidence>
<gene>
    <name evidence="4" type="ORF">SAMN05660748_4198</name>
</gene>
<feature type="domain" description="SAF" evidence="3">
    <location>
        <begin position="69"/>
        <end position="132"/>
    </location>
</feature>
<evidence type="ECO:0000259" key="3">
    <source>
        <dbReference type="SMART" id="SM00858"/>
    </source>
</evidence>